<dbReference type="AlphaFoldDB" id="K0JLR4"/>
<sequence>MIDNQKTTIEKIIENYDKEHGLLKNKIETLSDELNKISTSSYSIGIPDTKFNRGDEGNDFDFPIKWGITCKKMEKSIYLEPVLTFFKNIFNTFNYSIEIPDEYDNNITVKIAYDFFVKQFKRAGGLQNLLVEIAYNTLVYGFNFFTPKLEVMNGNIYGLKGNYECLKGFKFYDPTLLYSFIFNEDDTDELQAVKIFSSPKQIGGRSDAEGLLYNDYLDNLLKQTTQKLITIDFDLSIAGYCHYGTIQGDPLGKPFLYSVYPLWKVLENMDNSFNRNLSNIGEHSFNYSLYNTAEGLSDEQRKVAEKEIRDFVNRKGGIFIGSFGKIEKIEGIDANEWYNFRDGMLSTIFKNKGVDIKSLGLNRGATRDLASISQSDSIINAYGIISRFVEQINNTFMKRYFDLNFKDLRIQGLCDYFRIKCEVPAENIEAIGKEENNQNLNNDSFQLSNLSGINKDNKDIIQTNTTLSDGSKQVVNYDNGEPISSKTTIPMSKFIKQLPDDITQFVIDTTDLERILVRSSEELNRYLLDFIKNAMIDDALIEKALKNPSSFIRGSLLSKNQRLALTENIKKYLENHAYEFFNYKAKEIINGAGGIAFTDIFGKSLESWIDTQVKHFLKNKITLITDDLSAKVEKIAIDNLFNMSRGYTKDIDIEVAKDFVKNKIFNLKGKQLNSIVDNEVITVFQNVSDIANETASQKIEDMAVIRTGVLEKMCSHCQKYFGVLYKKDSEGNYYNIDHEYIKLPDKDCLGGAENCKCYYVPVAENTLNIINNLLTNRS</sequence>
<dbReference type="HOGENOM" id="CLU_359711_0_0_12"/>
<dbReference type="KEGG" id="bpw:WESB_2552"/>
<protein>
    <submittedName>
        <fullName evidence="1">VSH-1 capsid protein</fullName>
    </submittedName>
</protein>
<reference evidence="1 2" key="1">
    <citation type="journal article" date="2012" name="BMC Genomics">
        <title>Comparative genomics of Brachyspira pilosicoli strains: genome rearrangements, reductions and correlation of genetic compliment with phenotypic diversity.</title>
        <authorList>
            <person name="Mappley L.J."/>
            <person name="Black M.L."/>
            <person name="Abuoun M."/>
            <person name="Darby A.C."/>
            <person name="Woodward M.J."/>
            <person name="Parkhill J."/>
            <person name="Turner A.K."/>
            <person name="Bellgard M.I."/>
            <person name="La T."/>
            <person name="Phillips N.D."/>
            <person name="La Ragione R.M."/>
            <person name="Hampson D.J."/>
        </authorList>
    </citation>
    <scope>NUCLEOTIDE SEQUENCE [LARGE SCALE GENOMIC DNA]</scope>
    <source>
        <strain evidence="1">WesB</strain>
    </source>
</reference>
<accession>K0JLR4</accession>
<organism evidence="1 2">
    <name type="scientific">Brachyspira pilosicoli WesB</name>
    <dbReference type="NCBI Taxonomy" id="1161918"/>
    <lineage>
        <taxon>Bacteria</taxon>
        <taxon>Pseudomonadati</taxon>
        <taxon>Spirochaetota</taxon>
        <taxon>Spirochaetia</taxon>
        <taxon>Brachyspirales</taxon>
        <taxon>Brachyspiraceae</taxon>
        <taxon>Brachyspira</taxon>
    </lineage>
</organism>
<dbReference type="RefSeq" id="WP_014934065.1">
    <property type="nucleotide sequence ID" value="NC_018604.1"/>
</dbReference>
<proteinExistence type="predicted"/>
<evidence type="ECO:0000313" key="2">
    <source>
        <dbReference type="Proteomes" id="UP000003759"/>
    </source>
</evidence>
<name>K0JLR4_BRAPL</name>
<evidence type="ECO:0000313" key="1">
    <source>
        <dbReference type="EMBL" id="CCG58014.1"/>
    </source>
</evidence>
<dbReference type="PATRIC" id="fig|1161918.5.peg.2112"/>
<dbReference type="EMBL" id="HE793032">
    <property type="protein sequence ID" value="CCG58014.1"/>
    <property type="molecule type" value="Genomic_DNA"/>
</dbReference>
<gene>
    <name evidence="1" type="primary">vsh-1</name>
    <name evidence="1" type="ORF">WESB_2552</name>
</gene>
<dbReference type="Proteomes" id="UP000003759">
    <property type="component" value="Chromosome"/>
</dbReference>